<dbReference type="GO" id="GO:0004930">
    <property type="term" value="F:G protein-coupled receptor activity"/>
    <property type="evidence" value="ECO:0007669"/>
    <property type="project" value="UniProtKB-KW"/>
</dbReference>
<keyword evidence="7 11" id="KW-0472">Membrane</keyword>
<dbReference type="SUPFAM" id="SSF53822">
    <property type="entry name" value="Periplasmic binding protein-like I"/>
    <property type="match status" value="1"/>
</dbReference>
<keyword evidence="9" id="KW-0325">Glycoprotein</keyword>
<evidence type="ECO:0000256" key="11">
    <source>
        <dbReference type="SAM" id="Phobius"/>
    </source>
</evidence>
<keyword evidence="3 11" id="KW-0812">Transmembrane</keyword>
<dbReference type="InterPro" id="IPR000337">
    <property type="entry name" value="GPCR_3"/>
</dbReference>
<evidence type="ECO:0000256" key="1">
    <source>
        <dbReference type="ARBA" id="ARBA00004651"/>
    </source>
</evidence>
<dbReference type="AlphaFoldDB" id="A0A8C1SAL9"/>
<feature type="transmembrane region" description="Helical" evidence="11">
    <location>
        <begin position="524"/>
        <end position="543"/>
    </location>
</feature>
<dbReference type="PRINTS" id="PR00248">
    <property type="entry name" value="GPCRMGR"/>
</dbReference>
<keyword evidence="4" id="KW-0732">Signal</keyword>
<dbReference type="GO" id="GO:0005886">
    <property type="term" value="C:plasma membrane"/>
    <property type="evidence" value="ECO:0007669"/>
    <property type="project" value="UniProtKB-SubCell"/>
</dbReference>
<evidence type="ECO:0000313" key="14">
    <source>
        <dbReference type="Proteomes" id="UP000694700"/>
    </source>
</evidence>
<feature type="transmembrane region" description="Helical" evidence="11">
    <location>
        <begin position="636"/>
        <end position="660"/>
    </location>
</feature>
<feature type="transmembrane region" description="Helical" evidence="11">
    <location>
        <begin position="449"/>
        <end position="468"/>
    </location>
</feature>
<evidence type="ECO:0000256" key="3">
    <source>
        <dbReference type="ARBA" id="ARBA00022692"/>
    </source>
</evidence>
<dbReference type="Ensembl" id="ENSCCRT00015004062.1">
    <property type="protein sequence ID" value="ENSCCRP00015003888.1"/>
    <property type="gene ID" value="ENSCCRG00015002259.1"/>
</dbReference>
<feature type="transmembrane region" description="Helical" evidence="11">
    <location>
        <begin position="604"/>
        <end position="624"/>
    </location>
</feature>
<name>A0A8C1SAL9_CYPCA</name>
<evidence type="ECO:0000256" key="2">
    <source>
        <dbReference type="ARBA" id="ARBA00022475"/>
    </source>
</evidence>
<keyword evidence="10" id="KW-0807">Transducer</keyword>
<keyword evidence="2" id="KW-1003">Cell membrane</keyword>
<evidence type="ECO:0000259" key="12">
    <source>
        <dbReference type="PROSITE" id="PS50259"/>
    </source>
</evidence>
<feature type="transmembrane region" description="Helical" evidence="11">
    <location>
        <begin position="33"/>
        <end position="56"/>
    </location>
</feature>
<protein>
    <recommendedName>
        <fullName evidence="12">G-protein coupled receptors family 3 profile domain-containing protein</fullName>
    </recommendedName>
</protein>
<dbReference type="Gene3D" id="3.40.50.2300">
    <property type="match status" value="3"/>
</dbReference>
<proteinExistence type="predicted"/>
<dbReference type="PANTHER" id="PTHR24061:SF528">
    <property type="entry name" value="C-FAMILY ODORANT RECEPTOR OLFCD2-RELATED"/>
    <property type="match status" value="1"/>
</dbReference>
<evidence type="ECO:0000256" key="9">
    <source>
        <dbReference type="ARBA" id="ARBA00023180"/>
    </source>
</evidence>
<dbReference type="PRINTS" id="PR00592">
    <property type="entry name" value="CASENSINGR"/>
</dbReference>
<evidence type="ECO:0000256" key="10">
    <source>
        <dbReference type="ARBA" id="ARBA00023224"/>
    </source>
</evidence>
<keyword evidence="5 11" id="KW-1133">Transmembrane helix</keyword>
<evidence type="ECO:0000256" key="8">
    <source>
        <dbReference type="ARBA" id="ARBA00023170"/>
    </source>
</evidence>
<evidence type="ECO:0000256" key="6">
    <source>
        <dbReference type="ARBA" id="ARBA00023040"/>
    </source>
</evidence>
<sequence length="677" mass="77023">SLALCTFKITWLSFIQWHLAMYLLTYFCNDYAYYYTLCIIFHLMYAFIYLFYVFFFHSVNLRDFRMAQIMIFAIEEINRSEGLLPNVSVGYQIYDNCGSRLFSMNSTMALMNGQEFAAEDRCNGQSLIHAIIGESDNRKDYPSFFRTIASDYHQSRALAYMVKHFGWSWVGAVNTDNDYGNYGMNIFLNTAQEEGICVEYSVKFYRTETEKLKKVVDIIKQGTAKVIVAFLTSFEMNNLLEQLSVQNITGLQMIGVEAWITAKSLITSKSFRFLGGSLGFAVRKINIEGFSDYVIKEFWDTAFPCSQTERNSSQYALNCSGYQDLLPLKNYNEDVPEQRYASNVYKAVYAVAHSVHSLLNCREQKGCEKGLTIQPQKKENKQCPGEYWSNAEKNKCILKAVEFLSFTEVMSIVLVFFSMIGAGLTVLVAILFYIKKDTPIVKANNSELSFLLLFSLTLCFLCSLTFIGRPTEWSCMLRHTAFGITFVLCISCVLGKTIVVLMAFKATLPGSNVMKWFGPAQQRLSVLAFTLIQVLICVLWLTISPPFPHKNTKYYQEKIILECHLGSIIGFSSVLGYIGLLAVLCFILAFLARTLPDNFNEAKFITFSMLIFCAVWITFIPAYVSSPGKFTVAVEIFAIVASSFGLLLCIFVPKCLIILFKPEQNTKQHMMGKLLYF</sequence>
<feature type="transmembrane region" description="Helical" evidence="11">
    <location>
        <begin position="9"/>
        <end position="27"/>
    </location>
</feature>
<keyword evidence="6" id="KW-0297">G-protein coupled receptor</keyword>
<evidence type="ECO:0000256" key="4">
    <source>
        <dbReference type="ARBA" id="ARBA00022729"/>
    </source>
</evidence>
<dbReference type="Pfam" id="PF00003">
    <property type="entry name" value="7tm_3"/>
    <property type="match status" value="1"/>
</dbReference>
<feature type="domain" description="G-protein coupled receptors family 3 profile" evidence="12">
    <location>
        <begin position="410"/>
        <end position="674"/>
    </location>
</feature>
<dbReference type="InterPro" id="IPR028082">
    <property type="entry name" value="Peripla_BP_I"/>
</dbReference>
<dbReference type="PROSITE" id="PS50259">
    <property type="entry name" value="G_PROTEIN_RECEP_F3_4"/>
    <property type="match status" value="1"/>
</dbReference>
<dbReference type="Pfam" id="PF01094">
    <property type="entry name" value="ANF_receptor"/>
    <property type="match status" value="1"/>
</dbReference>
<dbReference type="PANTHER" id="PTHR24061">
    <property type="entry name" value="CALCIUM-SENSING RECEPTOR-RELATED"/>
    <property type="match status" value="1"/>
</dbReference>
<dbReference type="InterPro" id="IPR000068">
    <property type="entry name" value="GPCR_3_Ca_sens_rcpt-rel"/>
</dbReference>
<accession>A0A8C1SAL9</accession>
<comment type="subcellular location">
    <subcellularLocation>
        <location evidence="1">Cell membrane</location>
        <topology evidence="1">Multi-pass membrane protein</topology>
    </subcellularLocation>
</comment>
<feature type="transmembrane region" description="Helical" evidence="11">
    <location>
        <begin position="409"/>
        <end position="434"/>
    </location>
</feature>
<feature type="transmembrane region" description="Helical" evidence="11">
    <location>
        <begin position="564"/>
        <end position="592"/>
    </location>
</feature>
<evidence type="ECO:0000313" key="13">
    <source>
        <dbReference type="Ensembl" id="ENSCCRP00015003888.1"/>
    </source>
</evidence>
<feature type="transmembrane region" description="Helical" evidence="11">
    <location>
        <begin position="480"/>
        <end position="504"/>
    </location>
</feature>
<evidence type="ECO:0000256" key="5">
    <source>
        <dbReference type="ARBA" id="ARBA00022989"/>
    </source>
</evidence>
<keyword evidence="8" id="KW-0675">Receptor</keyword>
<dbReference type="PROSITE" id="PS00981">
    <property type="entry name" value="G_PROTEIN_RECEP_F3_3"/>
    <property type="match status" value="1"/>
</dbReference>
<organism evidence="13 14">
    <name type="scientific">Cyprinus carpio</name>
    <name type="common">Common carp</name>
    <dbReference type="NCBI Taxonomy" id="7962"/>
    <lineage>
        <taxon>Eukaryota</taxon>
        <taxon>Metazoa</taxon>
        <taxon>Chordata</taxon>
        <taxon>Craniata</taxon>
        <taxon>Vertebrata</taxon>
        <taxon>Euteleostomi</taxon>
        <taxon>Actinopterygii</taxon>
        <taxon>Neopterygii</taxon>
        <taxon>Teleostei</taxon>
        <taxon>Ostariophysi</taxon>
        <taxon>Cypriniformes</taxon>
        <taxon>Cyprinidae</taxon>
        <taxon>Cyprininae</taxon>
        <taxon>Cyprinus</taxon>
    </lineage>
</organism>
<dbReference type="CDD" id="cd15283">
    <property type="entry name" value="7tmC_V2R_pheromone"/>
    <property type="match status" value="1"/>
</dbReference>
<dbReference type="FunFam" id="3.40.50.2300:FF:000016">
    <property type="entry name" value="Taste 1 receptor member 2"/>
    <property type="match status" value="1"/>
</dbReference>
<dbReference type="InterPro" id="IPR017979">
    <property type="entry name" value="GPCR_3_CS"/>
</dbReference>
<evidence type="ECO:0000256" key="7">
    <source>
        <dbReference type="ARBA" id="ARBA00023136"/>
    </source>
</evidence>
<dbReference type="InterPro" id="IPR001828">
    <property type="entry name" value="ANF_lig-bd_rcpt"/>
</dbReference>
<dbReference type="Proteomes" id="UP000694700">
    <property type="component" value="Unplaced"/>
</dbReference>
<reference evidence="13" key="1">
    <citation type="submission" date="2025-08" db="UniProtKB">
        <authorList>
            <consortium name="Ensembl"/>
        </authorList>
    </citation>
    <scope>IDENTIFICATION</scope>
</reference>
<dbReference type="InterPro" id="IPR017978">
    <property type="entry name" value="GPCR_3_C"/>
</dbReference>